<keyword evidence="5 10" id="KW-0031">Aminopeptidase</keyword>
<evidence type="ECO:0000256" key="7">
    <source>
        <dbReference type="ARBA" id="ARBA00022723"/>
    </source>
</evidence>
<comment type="caution">
    <text evidence="10">The sequence shown here is derived from an EMBL/GenBank/DDBJ whole genome shotgun (WGS) entry which is preliminary data.</text>
</comment>
<dbReference type="PANTHER" id="PTHR34448">
    <property type="entry name" value="AMINOPEPTIDASE"/>
    <property type="match status" value="1"/>
</dbReference>
<dbReference type="AlphaFoldDB" id="A0A3A1QMU6"/>
<evidence type="ECO:0000256" key="3">
    <source>
        <dbReference type="ARBA" id="ARBA00001947"/>
    </source>
</evidence>
<proteinExistence type="inferred from homology"/>
<evidence type="ECO:0000256" key="6">
    <source>
        <dbReference type="ARBA" id="ARBA00022670"/>
    </source>
</evidence>
<dbReference type="InterPro" id="IPR000787">
    <property type="entry name" value="Peptidase_M29"/>
</dbReference>
<dbReference type="PRINTS" id="PR00919">
    <property type="entry name" value="THERMOPTASE"/>
</dbReference>
<evidence type="ECO:0000256" key="4">
    <source>
        <dbReference type="ARBA" id="ARBA00008236"/>
    </source>
</evidence>
<dbReference type="GO" id="GO:0046872">
    <property type="term" value="F:metal ion binding"/>
    <property type="evidence" value="ECO:0007669"/>
    <property type="project" value="UniProtKB-KW"/>
</dbReference>
<dbReference type="GO" id="GO:0008237">
    <property type="term" value="F:metallopeptidase activity"/>
    <property type="evidence" value="ECO:0007669"/>
    <property type="project" value="UniProtKB-KW"/>
</dbReference>
<keyword evidence="11" id="KW-1185">Reference proteome</keyword>
<dbReference type="Pfam" id="PF02073">
    <property type="entry name" value="Peptidase_M29"/>
    <property type="match status" value="1"/>
</dbReference>
<keyword evidence="7" id="KW-0479">Metal-binding</keyword>
<dbReference type="SUPFAM" id="SSF144052">
    <property type="entry name" value="Thermophilic metalloprotease-like"/>
    <property type="match status" value="1"/>
</dbReference>
<dbReference type="GO" id="GO:0004177">
    <property type="term" value="F:aminopeptidase activity"/>
    <property type="evidence" value="ECO:0007669"/>
    <property type="project" value="UniProtKB-KW"/>
</dbReference>
<dbReference type="GO" id="GO:0006508">
    <property type="term" value="P:proteolysis"/>
    <property type="evidence" value="ECO:0007669"/>
    <property type="project" value="UniProtKB-KW"/>
</dbReference>
<evidence type="ECO:0000256" key="1">
    <source>
        <dbReference type="ARBA" id="ARBA00001941"/>
    </source>
</evidence>
<reference evidence="10 11" key="1">
    <citation type="submission" date="2018-09" db="EMBL/GenBank/DDBJ databases">
        <title>Bacillus saliacetes sp. nov., isolated from Thai shrimp paste (Ka-pi).</title>
        <authorList>
            <person name="Daroonpunt R."/>
            <person name="Tanasupawat S."/>
            <person name="Yiamsombut S."/>
        </authorList>
    </citation>
    <scope>NUCLEOTIDE SEQUENCE [LARGE SCALE GENOMIC DNA]</scope>
    <source>
        <strain evidence="10 11">SKP7-4</strain>
    </source>
</reference>
<keyword evidence="6" id="KW-0645">Protease</keyword>
<comment type="cofactor">
    <cofactor evidence="2">
        <name>Mg(2+)</name>
        <dbReference type="ChEBI" id="CHEBI:18420"/>
    </cofactor>
</comment>
<comment type="cofactor">
    <cofactor evidence="1">
        <name>Co(2+)</name>
        <dbReference type="ChEBI" id="CHEBI:48828"/>
    </cofactor>
</comment>
<protein>
    <submittedName>
        <fullName evidence="10">Aminopeptidase</fullName>
    </submittedName>
</protein>
<evidence type="ECO:0000256" key="8">
    <source>
        <dbReference type="ARBA" id="ARBA00022801"/>
    </source>
</evidence>
<dbReference type="InterPro" id="IPR052170">
    <property type="entry name" value="M29_Exopeptidase"/>
</dbReference>
<keyword evidence="9" id="KW-0482">Metalloprotease</keyword>
<gene>
    <name evidence="10" type="ORF">D3H55_22095</name>
</gene>
<evidence type="ECO:0000313" key="10">
    <source>
        <dbReference type="EMBL" id="RIW28257.1"/>
    </source>
</evidence>
<dbReference type="OrthoDB" id="9803993at2"/>
<comment type="cofactor">
    <cofactor evidence="3">
        <name>Zn(2+)</name>
        <dbReference type="ChEBI" id="CHEBI:29105"/>
    </cofactor>
</comment>
<accession>A0A3A1QMU6</accession>
<dbReference type="EMBL" id="QXIR01000046">
    <property type="protein sequence ID" value="RIW28257.1"/>
    <property type="molecule type" value="Genomic_DNA"/>
</dbReference>
<sequence>MDFERNLEKYAELAVKAGVNIQKGQFLWISAATGTEHFVRKVVKQAYLAGAGDVHVQWYDEEVKRTHYELAPDTAFEQFPSWLAGAFDEVAEKEGAFLQIEADDPDLLKGIPPKRLLAFEKAKGNALESFYDAIETDLISWSIIAIPSQKWADKVFSDLPEEERMPALWTTIFEAVRINEEDPVGEWKKHIDALQSKAEELNEKHFWKLHYTAPGTDLTIELPEKHLWLTGSSTNKQGTIFIANMPTEEVYTVPLKNGVNGHVTSTKPLAYQGNVIENFKLTFEEGKIIKAEAEAGQELLDKILETDDGASYLGEAALVPHKSPISETGILFFNTLFDENASNHLAIGSSYPTCYEGGQNLSEEERKSAGLNDSIVHEDFMIGSDKMDIEGIYKDGSKEAIFRNGNWAF</sequence>
<dbReference type="InterPro" id="IPR035097">
    <property type="entry name" value="M29_N-terminal"/>
</dbReference>
<organism evidence="10 11">
    <name type="scientific">Bacillus salacetis</name>
    <dbReference type="NCBI Taxonomy" id="2315464"/>
    <lineage>
        <taxon>Bacteria</taxon>
        <taxon>Bacillati</taxon>
        <taxon>Bacillota</taxon>
        <taxon>Bacilli</taxon>
        <taxon>Bacillales</taxon>
        <taxon>Bacillaceae</taxon>
        <taxon>Bacillus</taxon>
    </lineage>
</organism>
<dbReference type="RefSeq" id="WP_119549485.1">
    <property type="nucleotide sequence ID" value="NZ_QXIR01000046.1"/>
</dbReference>
<comment type="similarity">
    <text evidence="4">Belongs to the peptidase M29 family.</text>
</comment>
<dbReference type="PANTHER" id="PTHR34448:SF3">
    <property type="entry name" value="AMINOPEPTIDASE AMPS"/>
    <property type="match status" value="1"/>
</dbReference>
<evidence type="ECO:0000256" key="5">
    <source>
        <dbReference type="ARBA" id="ARBA00022438"/>
    </source>
</evidence>
<evidence type="ECO:0000256" key="9">
    <source>
        <dbReference type="ARBA" id="ARBA00023049"/>
    </source>
</evidence>
<keyword evidence="8" id="KW-0378">Hydrolase</keyword>
<name>A0A3A1QMU6_9BACI</name>
<evidence type="ECO:0000313" key="11">
    <source>
        <dbReference type="Proteomes" id="UP000265801"/>
    </source>
</evidence>
<evidence type="ECO:0000256" key="2">
    <source>
        <dbReference type="ARBA" id="ARBA00001946"/>
    </source>
</evidence>
<dbReference type="Proteomes" id="UP000265801">
    <property type="component" value="Unassembled WGS sequence"/>
</dbReference>
<dbReference type="Gene3D" id="3.40.1830.10">
    <property type="entry name" value="Thermophilic metalloprotease (M29)"/>
    <property type="match status" value="1"/>
</dbReference>